<dbReference type="SMART" id="SM01209">
    <property type="entry name" value="GARS_A"/>
    <property type="match status" value="1"/>
</dbReference>
<keyword evidence="17" id="KW-1185">Reference proteome</keyword>
<keyword evidence="6 13" id="KW-0547">Nucleotide-binding</keyword>
<dbReference type="SUPFAM" id="SSF51246">
    <property type="entry name" value="Rudiment single hybrid motif"/>
    <property type="match status" value="1"/>
</dbReference>
<dbReference type="Gene3D" id="3.90.600.10">
    <property type="entry name" value="Phosphoribosylglycinamide synthetase, C-terminal domain"/>
    <property type="match status" value="1"/>
</dbReference>
<dbReference type="SMART" id="SM01210">
    <property type="entry name" value="GARS_C"/>
    <property type="match status" value="1"/>
</dbReference>
<dbReference type="Pfam" id="PF02843">
    <property type="entry name" value="GARS_C"/>
    <property type="match status" value="1"/>
</dbReference>
<proteinExistence type="inferred from homology"/>
<feature type="region of interest" description="Disordered" evidence="14">
    <location>
        <begin position="446"/>
        <end position="468"/>
    </location>
</feature>
<comment type="catalytic activity">
    <reaction evidence="12">
        <text>5-phospho-beta-D-ribosylamine + glycine + ATP = N(1)-(5-phospho-beta-D-ribosyl)glycinamide + ADP + phosphate + H(+)</text>
        <dbReference type="Rhea" id="RHEA:17453"/>
        <dbReference type="ChEBI" id="CHEBI:15378"/>
        <dbReference type="ChEBI" id="CHEBI:30616"/>
        <dbReference type="ChEBI" id="CHEBI:43474"/>
        <dbReference type="ChEBI" id="CHEBI:57305"/>
        <dbReference type="ChEBI" id="CHEBI:58681"/>
        <dbReference type="ChEBI" id="CHEBI:143788"/>
        <dbReference type="ChEBI" id="CHEBI:456216"/>
        <dbReference type="EC" id="6.3.4.13"/>
    </reaction>
</comment>
<evidence type="ECO:0000256" key="11">
    <source>
        <dbReference type="ARBA" id="ARBA00042864"/>
    </source>
</evidence>
<dbReference type="InterPro" id="IPR020561">
    <property type="entry name" value="PRibGlycinamid_synth_ATP-grasp"/>
</dbReference>
<dbReference type="Pfam" id="PF02844">
    <property type="entry name" value="GARS_N"/>
    <property type="match status" value="1"/>
</dbReference>
<dbReference type="InterPro" id="IPR013815">
    <property type="entry name" value="ATP_grasp_subdomain_1"/>
</dbReference>
<evidence type="ECO:0000256" key="14">
    <source>
        <dbReference type="SAM" id="MobiDB-lite"/>
    </source>
</evidence>
<evidence type="ECO:0000256" key="8">
    <source>
        <dbReference type="ARBA" id="ARBA00022840"/>
    </source>
</evidence>
<evidence type="ECO:0000256" key="10">
    <source>
        <dbReference type="ARBA" id="ARBA00042242"/>
    </source>
</evidence>
<keyword evidence="8 13" id="KW-0067">ATP-binding</keyword>
<comment type="cofactor">
    <cofactor evidence="2">
        <name>Mg(2+)</name>
        <dbReference type="ChEBI" id="CHEBI:18420"/>
    </cofactor>
</comment>
<sequence>MRILVIGSGGREHALLHGLAGHELTVAPGNAGMHSLADVRPVDVQDPASVVALAREVDAEFVVIGPEIPLVAGVSDALREAGVAVFGPSQAAAQLEGSKAFAKDVMAAAGVLTASATQVAPGSGAADAAAALEAALEAALDEYGPTYVVKDDGLAGGKGVVVTPDREAAKAHAEAVLAAGNPVLFESFLEGPEVSLFCLVDGETVVPLLPAQDHKRAYDNDEGPNTGGMGAYCPLPWLPDDGVERIVAEIAEPVAREMVARGIPYQGLLYVGAAWGPFGPAVVEFNARFGDPETQPVLSMLDPSGPSLADALFATATGTLSSLPSLAWKPGFAATVVLASSGYPAGPKTGDVISAGDGASGGAAGGAALLDDPTRVLHAGTGRNEDGDYVSAGGRVLNVLGHGETLEAAVAAAYSVIEQIELPGSFYRKDIARPAIEGAIAVVPAEDTSAGDTSAGDTSAGDTSAEGE</sequence>
<dbReference type="InterPro" id="IPR016185">
    <property type="entry name" value="PreATP-grasp_dom_sf"/>
</dbReference>
<evidence type="ECO:0000256" key="2">
    <source>
        <dbReference type="ARBA" id="ARBA00001946"/>
    </source>
</evidence>
<keyword evidence="5 12" id="KW-0436">Ligase</keyword>
<comment type="pathway">
    <text evidence="3 12">Purine metabolism; IMP biosynthesis via de novo pathway; N(1)-(5-phospho-D-ribosyl)glycinamide from 5-phospho-alpha-D-ribose 1-diphosphate: step 2/2.</text>
</comment>
<dbReference type="PROSITE" id="PS00184">
    <property type="entry name" value="GARS"/>
    <property type="match status" value="1"/>
</dbReference>
<dbReference type="PANTHER" id="PTHR43472">
    <property type="entry name" value="PHOSPHORIBOSYLAMINE--GLYCINE LIGASE"/>
    <property type="match status" value="1"/>
</dbReference>
<evidence type="ECO:0000313" key="17">
    <source>
        <dbReference type="Proteomes" id="UP001204000"/>
    </source>
</evidence>
<comment type="cofactor">
    <cofactor evidence="1">
        <name>Mn(2+)</name>
        <dbReference type="ChEBI" id="CHEBI:29035"/>
    </cofactor>
</comment>
<evidence type="ECO:0000256" key="12">
    <source>
        <dbReference type="HAMAP-Rule" id="MF_00138"/>
    </source>
</evidence>
<evidence type="ECO:0000256" key="9">
    <source>
        <dbReference type="ARBA" id="ARBA00038345"/>
    </source>
</evidence>
<dbReference type="RefSeq" id="WP_253579032.1">
    <property type="nucleotide sequence ID" value="NZ_JAMFTQ010000015.1"/>
</dbReference>
<dbReference type="InterPro" id="IPR020559">
    <property type="entry name" value="PRibGlycinamide_synth_CS"/>
</dbReference>
<dbReference type="Gene3D" id="3.30.470.20">
    <property type="entry name" value="ATP-grasp fold, B domain"/>
    <property type="match status" value="1"/>
</dbReference>
<organism evidence="16 17">
    <name type="scientific">Corynebacterium stercoris</name>
    <dbReference type="NCBI Taxonomy" id="2943490"/>
    <lineage>
        <taxon>Bacteria</taxon>
        <taxon>Bacillati</taxon>
        <taxon>Actinomycetota</taxon>
        <taxon>Actinomycetes</taxon>
        <taxon>Mycobacteriales</taxon>
        <taxon>Corynebacteriaceae</taxon>
        <taxon>Corynebacterium</taxon>
    </lineage>
</organism>
<feature type="compositionally biased region" description="Polar residues" evidence="14">
    <location>
        <begin position="450"/>
        <end position="462"/>
    </location>
</feature>
<dbReference type="EC" id="6.3.4.13" evidence="4 12"/>
<dbReference type="InterPro" id="IPR020560">
    <property type="entry name" value="PRibGlycinamide_synth_C-dom"/>
</dbReference>
<dbReference type="PROSITE" id="PS50975">
    <property type="entry name" value="ATP_GRASP"/>
    <property type="match status" value="1"/>
</dbReference>
<dbReference type="NCBIfam" id="TIGR00877">
    <property type="entry name" value="purD"/>
    <property type="match status" value="1"/>
</dbReference>
<evidence type="ECO:0000259" key="15">
    <source>
        <dbReference type="PROSITE" id="PS50975"/>
    </source>
</evidence>
<protein>
    <recommendedName>
        <fullName evidence="4 12">Phosphoribosylamine--glycine ligase</fullName>
        <ecNumber evidence="4 12">6.3.4.13</ecNumber>
    </recommendedName>
    <alternativeName>
        <fullName evidence="12">GARS</fullName>
    </alternativeName>
    <alternativeName>
        <fullName evidence="10 12">Glycinamide ribonucleotide synthetase</fullName>
    </alternativeName>
    <alternativeName>
        <fullName evidence="11 12">Phosphoribosylglycinamide synthetase</fullName>
    </alternativeName>
</protein>
<dbReference type="InterPro" id="IPR037123">
    <property type="entry name" value="PRibGlycinamide_synth_C_sf"/>
</dbReference>
<dbReference type="HAMAP" id="MF_00138">
    <property type="entry name" value="GARS"/>
    <property type="match status" value="1"/>
</dbReference>
<dbReference type="SUPFAM" id="SSF52440">
    <property type="entry name" value="PreATP-grasp domain"/>
    <property type="match status" value="1"/>
</dbReference>
<evidence type="ECO:0000256" key="1">
    <source>
        <dbReference type="ARBA" id="ARBA00001936"/>
    </source>
</evidence>
<evidence type="ECO:0000256" key="7">
    <source>
        <dbReference type="ARBA" id="ARBA00022755"/>
    </source>
</evidence>
<gene>
    <name evidence="12 16" type="primary">purD</name>
    <name evidence="16" type="ORF">M5J20_09595</name>
</gene>
<evidence type="ECO:0000256" key="13">
    <source>
        <dbReference type="PROSITE-ProRule" id="PRU00409"/>
    </source>
</evidence>
<dbReference type="EMBL" id="JAMFTQ010000015">
    <property type="protein sequence ID" value="MCP1388432.1"/>
    <property type="molecule type" value="Genomic_DNA"/>
</dbReference>
<reference evidence="16" key="1">
    <citation type="submission" date="2022-05" db="EMBL/GenBank/DDBJ databases">
        <title>Corynebacterium sp. TA-R-1 sp. nov., isolated from human feces.</title>
        <authorList>
            <person name="Shamsuzzaman M."/>
            <person name="Dahal R.H."/>
        </authorList>
    </citation>
    <scope>NUCLEOTIDE SEQUENCE</scope>
    <source>
        <strain evidence="16">TA-R-1</strain>
    </source>
</reference>
<comment type="caution">
    <text evidence="16">The sequence shown here is derived from an EMBL/GenBank/DDBJ whole genome shotgun (WGS) entry which is preliminary data.</text>
</comment>
<evidence type="ECO:0000313" key="16">
    <source>
        <dbReference type="EMBL" id="MCP1388432.1"/>
    </source>
</evidence>
<feature type="domain" description="ATP-grasp" evidence="15">
    <location>
        <begin position="103"/>
        <end position="317"/>
    </location>
</feature>
<dbReference type="Gene3D" id="3.40.50.20">
    <property type="match status" value="1"/>
</dbReference>
<dbReference type="InterPro" id="IPR000115">
    <property type="entry name" value="PRibGlycinamide_synth"/>
</dbReference>
<name>A0ABT1G3S0_9CORY</name>
<dbReference type="Pfam" id="PF01071">
    <property type="entry name" value="GARS_A"/>
    <property type="match status" value="1"/>
</dbReference>
<dbReference type="Gene3D" id="3.30.1490.20">
    <property type="entry name" value="ATP-grasp fold, A domain"/>
    <property type="match status" value="1"/>
</dbReference>
<dbReference type="InterPro" id="IPR020562">
    <property type="entry name" value="PRibGlycinamide_synth_N"/>
</dbReference>
<dbReference type="InterPro" id="IPR011761">
    <property type="entry name" value="ATP-grasp"/>
</dbReference>
<evidence type="ECO:0000256" key="4">
    <source>
        <dbReference type="ARBA" id="ARBA00013255"/>
    </source>
</evidence>
<evidence type="ECO:0000256" key="3">
    <source>
        <dbReference type="ARBA" id="ARBA00005174"/>
    </source>
</evidence>
<dbReference type="InterPro" id="IPR011054">
    <property type="entry name" value="Rudment_hybrid_motif"/>
</dbReference>
<accession>A0ABT1G3S0</accession>
<evidence type="ECO:0000256" key="5">
    <source>
        <dbReference type="ARBA" id="ARBA00022598"/>
    </source>
</evidence>
<keyword evidence="7 12" id="KW-0658">Purine biosynthesis</keyword>
<dbReference type="SUPFAM" id="SSF56059">
    <property type="entry name" value="Glutathione synthetase ATP-binding domain-like"/>
    <property type="match status" value="1"/>
</dbReference>
<dbReference type="PANTHER" id="PTHR43472:SF1">
    <property type="entry name" value="PHOSPHORIBOSYLAMINE--GLYCINE LIGASE, CHLOROPLASTIC"/>
    <property type="match status" value="1"/>
</dbReference>
<evidence type="ECO:0000256" key="6">
    <source>
        <dbReference type="ARBA" id="ARBA00022741"/>
    </source>
</evidence>
<dbReference type="GO" id="GO:0004637">
    <property type="term" value="F:phosphoribosylamine-glycine ligase activity"/>
    <property type="evidence" value="ECO:0007669"/>
    <property type="project" value="UniProtKB-EC"/>
</dbReference>
<comment type="similarity">
    <text evidence="9 12">Belongs to the GARS family.</text>
</comment>
<dbReference type="Proteomes" id="UP001204000">
    <property type="component" value="Unassembled WGS sequence"/>
</dbReference>